<dbReference type="GO" id="GO:0019901">
    <property type="term" value="F:protein kinase binding"/>
    <property type="evidence" value="ECO:0007669"/>
    <property type="project" value="TreeGrafter"/>
</dbReference>
<keyword evidence="5" id="KW-1185">Reference proteome</keyword>
<dbReference type="AlphaFoldDB" id="A0A9Q0EV69"/>
<evidence type="ECO:0000313" key="4">
    <source>
        <dbReference type="EMBL" id="KAJ3614024.1"/>
    </source>
</evidence>
<dbReference type="InterPro" id="IPR012461">
    <property type="entry name" value="SACK1"/>
</dbReference>
<dbReference type="Gene3D" id="3.30.870.10">
    <property type="entry name" value="Endonuclease Chain A"/>
    <property type="match status" value="1"/>
</dbReference>
<feature type="domain" description="Scaffolding anchor of CK1" evidence="3">
    <location>
        <begin position="16"/>
        <end position="278"/>
    </location>
</feature>
<comment type="similarity">
    <text evidence="1">Belongs to the FAM83 family.</text>
</comment>
<feature type="region of interest" description="Disordered" evidence="2">
    <location>
        <begin position="320"/>
        <end position="346"/>
    </location>
</feature>
<evidence type="ECO:0000313" key="5">
    <source>
        <dbReference type="Proteomes" id="UP001148018"/>
    </source>
</evidence>
<feature type="compositionally biased region" description="Pro residues" evidence="2">
    <location>
        <begin position="514"/>
        <end position="525"/>
    </location>
</feature>
<feature type="compositionally biased region" description="Polar residues" evidence="2">
    <location>
        <begin position="321"/>
        <end position="343"/>
    </location>
</feature>
<feature type="region of interest" description="Disordered" evidence="2">
    <location>
        <begin position="654"/>
        <end position="716"/>
    </location>
</feature>
<feature type="compositionally biased region" description="Basic and acidic residues" evidence="2">
    <location>
        <begin position="480"/>
        <end position="506"/>
    </location>
</feature>
<proteinExistence type="inferred from homology"/>
<evidence type="ECO:0000256" key="1">
    <source>
        <dbReference type="ARBA" id="ARBA00006937"/>
    </source>
</evidence>
<dbReference type="InterPro" id="IPR050944">
    <property type="entry name" value="FAM83"/>
</dbReference>
<protein>
    <recommendedName>
        <fullName evidence="3">Scaffolding anchor of CK1 domain-containing protein</fullName>
    </recommendedName>
</protein>
<dbReference type="PANTHER" id="PTHR16181:SF29">
    <property type="entry name" value="PROTEIN FAM83A-RELATED"/>
    <property type="match status" value="1"/>
</dbReference>
<organism evidence="4 5">
    <name type="scientific">Muraenolepis orangiensis</name>
    <name type="common">Patagonian moray cod</name>
    <dbReference type="NCBI Taxonomy" id="630683"/>
    <lineage>
        <taxon>Eukaryota</taxon>
        <taxon>Metazoa</taxon>
        <taxon>Chordata</taxon>
        <taxon>Craniata</taxon>
        <taxon>Vertebrata</taxon>
        <taxon>Euteleostomi</taxon>
        <taxon>Actinopterygii</taxon>
        <taxon>Neopterygii</taxon>
        <taxon>Teleostei</taxon>
        <taxon>Neoteleostei</taxon>
        <taxon>Acanthomorphata</taxon>
        <taxon>Zeiogadaria</taxon>
        <taxon>Gadariae</taxon>
        <taxon>Gadiformes</taxon>
        <taxon>Muraenolepidoidei</taxon>
        <taxon>Muraenolepididae</taxon>
        <taxon>Muraenolepis</taxon>
    </lineage>
</organism>
<comment type="caution">
    <text evidence="4">The sequence shown here is derived from an EMBL/GenBank/DDBJ whole genome shotgun (WGS) entry which is preliminary data.</text>
</comment>
<dbReference type="OrthoDB" id="6103632at2759"/>
<reference evidence="4" key="1">
    <citation type="submission" date="2022-07" db="EMBL/GenBank/DDBJ databases">
        <title>Chromosome-level genome of Muraenolepis orangiensis.</title>
        <authorList>
            <person name="Kim J."/>
        </authorList>
    </citation>
    <scope>NUCLEOTIDE SEQUENCE</scope>
    <source>
        <strain evidence="4">KU_S4_2022</strain>
        <tissue evidence="4">Muscle</tissue>
    </source>
</reference>
<dbReference type="GO" id="GO:0007165">
    <property type="term" value="P:signal transduction"/>
    <property type="evidence" value="ECO:0007669"/>
    <property type="project" value="TreeGrafter"/>
</dbReference>
<evidence type="ECO:0000256" key="2">
    <source>
        <dbReference type="SAM" id="MobiDB-lite"/>
    </source>
</evidence>
<dbReference type="EMBL" id="JANIIK010000034">
    <property type="protein sequence ID" value="KAJ3614024.1"/>
    <property type="molecule type" value="Genomic_DNA"/>
</dbReference>
<feature type="compositionally biased region" description="Basic residues" evidence="2">
    <location>
        <begin position="745"/>
        <end position="756"/>
    </location>
</feature>
<feature type="region of interest" description="Disordered" evidence="2">
    <location>
        <begin position="426"/>
        <end position="640"/>
    </location>
</feature>
<name>A0A9Q0EV69_9TELE</name>
<feature type="compositionally biased region" description="Basic residues" evidence="2">
    <location>
        <begin position="680"/>
        <end position="690"/>
    </location>
</feature>
<sequence>MAFSQVQALDNHHVNSRVSESKPEFFYSEDQRLALEALISAGREGFLHYIREKGIREFLSDPELEWLAGTAEAYRPGNEHPLQKTDIPAGPGNLTPASVDDALSLQYWPDRSEGSVAELDLGWPESISYRGITRATVYTQPPVEGHTHIKEVVRKTIAAASKVIAVVMDTFTDVDIFRDLMDASFKRKIPVYIIIDQEAVPCFLAMCGRADMHRGHLKKVRGSLNQRFLLVDGDRAISGSYSFTWSSSRLDRNLITVITGQVVETFDQQFRDLYLTSRGVSLSHVPMGDEPVPDPILHSAPTPISAAVARKLINPKYALVSTGTHPSPASSDQNSSNRNSATPNPLGLRLLKGRIREVEEPQLHPGLAHLEKAYLIHYLPTWPEPDPSSDVIGFINIRDDKRHHQVHLQRHERFETSQAIRFSSPFVPTLQPDKQAPAKAQTDEQPSESSAPATVAPTHTPLEPEPADEMDSSPLPERAVAPREEHAPQDFSPGKESEIKDSRETPRPTQEAPADPPPVVPPIPKPRTLQLVIEPAHPSAQSGQPQISLVRKIHIPDIEVDEAEEEVCKPSRRLVSHREEKDSGDGSQDSTKVICDEPPVHENPSSISTTSEDEYYECNAPEPSHPLTNGAAAAGSGRGARHADGINVMARFSQSMLDLRPPSQSEDSMSLLHQSQQLRRQLHQSPHRHIGQLFQSSRPPGHDGSPRGPKVILAKPGSFHRPGLVIGGHRYWQSQALQTDSGRVRAGRSPRRHSPSYRKEGHASSTLQPAASNPAGFLGVSFSKLGNLRHLRARAGGPQKKASQSKKDVS</sequence>
<feature type="compositionally biased region" description="Low complexity" evidence="2">
    <location>
        <begin position="670"/>
        <end position="679"/>
    </location>
</feature>
<gene>
    <name evidence="4" type="ORF">NHX12_017601</name>
</gene>
<dbReference type="Proteomes" id="UP001148018">
    <property type="component" value="Unassembled WGS sequence"/>
</dbReference>
<feature type="region of interest" description="Disordered" evidence="2">
    <location>
        <begin position="735"/>
        <end position="810"/>
    </location>
</feature>
<dbReference type="Pfam" id="PF07894">
    <property type="entry name" value="SACK1"/>
    <property type="match status" value="1"/>
</dbReference>
<evidence type="ECO:0000259" key="3">
    <source>
        <dbReference type="Pfam" id="PF07894"/>
    </source>
</evidence>
<dbReference type="SUPFAM" id="SSF56024">
    <property type="entry name" value="Phospholipase D/nuclease"/>
    <property type="match status" value="1"/>
</dbReference>
<feature type="compositionally biased region" description="Polar residues" evidence="2">
    <location>
        <begin position="654"/>
        <end position="668"/>
    </location>
</feature>
<accession>A0A9Q0EV69</accession>
<dbReference type="PANTHER" id="PTHR16181">
    <property type="entry name" value="PROTEIN FAM83A-RELATED"/>
    <property type="match status" value="1"/>
</dbReference>
<feature type="compositionally biased region" description="Polar residues" evidence="2">
    <location>
        <begin position="443"/>
        <end position="452"/>
    </location>
</feature>